<evidence type="ECO:0000313" key="8">
    <source>
        <dbReference type="Proteomes" id="UP000051913"/>
    </source>
</evidence>
<reference evidence="7 8" key="1">
    <citation type="submission" date="2014-03" db="EMBL/GenBank/DDBJ databases">
        <title>Bradyrhizobium valentinum sp. nov., isolated from effective nodules of Lupinus mariae-josephae, a lupine endemic of basic-lime soils in Eastern Spain.</title>
        <authorList>
            <person name="Duran D."/>
            <person name="Rey L."/>
            <person name="Navarro A."/>
            <person name="Busquets A."/>
            <person name="Imperial J."/>
            <person name="Ruiz-Argueso T."/>
        </authorList>
    </citation>
    <scope>NUCLEOTIDE SEQUENCE [LARGE SCALE GENOMIC DNA]</scope>
    <source>
        <strain evidence="7 8">LmjM3</strain>
    </source>
</reference>
<dbReference type="PANTHER" id="PTHR35005">
    <property type="entry name" value="3-DEHYDRO-SCYLLO-INOSOSE HYDROLASE"/>
    <property type="match status" value="1"/>
</dbReference>
<feature type="compositionally biased region" description="Polar residues" evidence="6">
    <location>
        <begin position="202"/>
        <end position="213"/>
    </location>
</feature>
<evidence type="ECO:0008006" key="9">
    <source>
        <dbReference type="Google" id="ProtNLM"/>
    </source>
</evidence>
<organism evidence="7 8">
    <name type="scientific">Bradyrhizobium valentinum</name>
    <dbReference type="NCBI Taxonomy" id="1518501"/>
    <lineage>
        <taxon>Bacteria</taxon>
        <taxon>Pseudomonadati</taxon>
        <taxon>Pseudomonadota</taxon>
        <taxon>Alphaproteobacteria</taxon>
        <taxon>Hyphomicrobiales</taxon>
        <taxon>Nitrobacteraceae</taxon>
        <taxon>Bradyrhizobium</taxon>
    </lineage>
</organism>
<dbReference type="SUPFAM" id="SSF102215">
    <property type="entry name" value="Creatininase"/>
    <property type="match status" value="1"/>
</dbReference>
<dbReference type="InterPro" id="IPR003785">
    <property type="entry name" value="Creatininase/forma_Hydrolase"/>
</dbReference>
<evidence type="ECO:0000256" key="3">
    <source>
        <dbReference type="ARBA" id="ARBA00022801"/>
    </source>
</evidence>
<sequence>MGTDTDRHFIERMHWDEVARRIGDGAVAILPIGAAAKQHGFHLPLNTDRIQAEWLAGKMAEKIDALIWPTLTYGHYPAFVDYAGSSSLSISTFEALVREIAGQILGGGCRKLLVLNTGISTLAPVDRALARLENMRIKHLWIHEGPRYPRVAKQLAEQSHGSHADELETSLMLALAPHLVDMTRAEASPILKQETPGALTPSDPNSPNYSRSGSYGDPTRATAAKGEALLAAMLDDLHEQVAAFIAQGTGEHRSAAVQSVLR</sequence>
<evidence type="ECO:0000256" key="2">
    <source>
        <dbReference type="ARBA" id="ARBA00022723"/>
    </source>
</evidence>
<dbReference type="Proteomes" id="UP000051913">
    <property type="component" value="Unassembled WGS sequence"/>
</dbReference>
<evidence type="ECO:0000256" key="4">
    <source>
        <dbReference type="ARBA" id="ARBA00022833"/>
    </source>
</evidence>
<comment type="caution">
    <text evidence="7">The sequence shown here is derived from an EMBL/GenBank/DDBJ whole genome shotgun (WGS) entry which is preliminary data.</text>
</comment>
<keyword evidence="3" id="KW-0378">Hydrolase</keyword>
<comment type="cofactor">
    <cofactor evidence="1">
        <name>Zn(2+)</name>
        <dbReference type="ChEBI" id="CHEBI:29105"/>
    </cofactor>
</comment>
<protein>
    <recommendedName>
        <fullName evidence="9">Creatininase</fullName>
    </recommendedName>
</protein>
<dbReference type="InterPro" id="IPR024087">
    <property type="entry name" value="Creatininase-like_sf"/>
</dbReference>
<keyword evidence="2" id="KW-0479">Metal-binding</keyword>
<evidence type="ECO:0000256" key="5">
    <source>
        <dbReference type="ARBA" id="ARBA00024029"/>
    </source>
</evidence>
<dbReference type="Gene3D" id="3.40.50.10310">
    <property type="entry name" value="Creatininase"/>
    <property type="match status" value="1"/>
</dbReference>
<comment type="similarity">
    <text evidence="5">Belongs to the creatininase superfamily.</text>
</comment>
<keyword evidence="8" id="KW-1185">Reference proteome</keyword>
<dbReference type="GO" id="GO:0009231">
    <property type="term" value="P:riboflavin biosynthetic process"/>
    <property type="evidence" value="ECO:0007669"/>
    <property type="project" value="TreeGrafter"/>
</dbReference>
<dbReference type="GO" id="GO:0016811">
    <property type="term" value="F:hydrolase activity, acting on carbon-nitrogen (but not peptide) bonds, in linear amides"/>
    <property type="evidence" value="ECO:0007669"/>
    <property type="project" value="TreeGrafter"/>
</dbReference>
<dbReference type="Pfam" id="PF02633">
    <property type="entry name" value="Creatininase"/>
    <property type="match status" value="1"/>
</dbReference>
<dbReference type="EMBL" id="LLXX01000215">
    <property type="protein sequence ID" value="KRQ93968.1"/>
    <property type="molecule type" value="Genomic_DNA"/>
</dbReference>
<feature type="region of interest" description="Disordered" evidence="6">
    <location>
        <begin position="191"/>
        <end position="221"/>
    </location>
</feature>
<evidence type="ECO:0000256" key="6">
    <source>
        <dbReference type="SAM" id="MobiDB-lite"/>
    </source>
</evidence>
<dbReference type="AlphaFoldDB" id="A0A0R3KEJ0"/>
<dbReference type="GO" id="GO:0046872">
    <property type="term" value="F:metal ion binding"/>
    <property type="evidence" value="ECO:0007669"/>
    <property type="project" value="UniProtKB-KW"/>
</dbReference>
<accession>A0A0R3KEJ0</accession>
<proteinExistence type="inferred from homology"/>
<evidence type="ECO:0000256" key="1">
    <source>
        <dbReference type="ARBA" id="ARBA00001947"/>
    </source>
</evidence>
<name>A0A0R3KEJ0_9BRAD</name>
<dbReference type="PANTHER" id="PTHR35005:SF1">
    <property type="entry name" value="2-AMINO-5-FORMYLAMINO-6-RIBOSYLAMINOPYRIMIDIN-4(3H)-ONE 5'-MONOPHOSPHATE DEFORMYLASE"/>
    <property type="match status" value="1"/>
</dbReference>
<gene>
    <name evidence="7" type="ORF">CP49_26645</name>
</gene>
<evidence type="ECO:0000313" key="7">
    <source>
        <dbReference type="EMBL" id="KRQ93968.1"/>
    </source>
</evidence>
<keyword evidence="4" id="KW-0862">Zinc</keyword>
<dbReference type="STRING" id="1518501.CQ10_20200"/>
<dbReference type="RefSeq" id="WP_057855078.1">
    <property type="nucleotide sequence ID" value="NZ_LLXX01000215.1"/>
</dbReference>